<reference evidence="3 4" key="1">
    <citation type="journal article" date="2018" name="Int. J. Syst. Evol. Microbiol.">
        <title>Flavobacterium chryseum sp. nov. and Flavobacterium psychroterrae sp. nov., novel environmental bacteria isolated from Antarctica.</title>
        <authorList>
            <person name="Kralova S."/>
            <person name="Svec P."/>
            <person name="Busse H.J."/>
            <person name="Stankova E."/>
            <person name="Vaczi P."/>
            <person name="Sedlacek I."/>
        </authorList>
    </citation>
    <scope>NUCLEOTIDE SEQUENCE [LARGE SCALE GENOMIC DNA]</scope>
    <source>
        <strain evidence="3 4">CCM 8827</strain>
    </source>
</reference>
<keyword evidence="4" id="KW-1185">Reference proteome</keyword>
<evidence type="ECO:0008006" key="5">
    <source>
        <dbReference type="Google" id="ProtNLM"/>
    </source>
</evidence>
<dbReference type="EMBL" id="JAGYVZ010000010">
    <property type="protein sequence ID" value="MBS7231663.1"/>
    <property type="molecule type" value="Genomic_DNA"/>
</dbReference>
<feature type="chain" id="PRO_5047527085" description="Signal peptidase" evidence="2">
    <location>
        <begin position="26"/>
        <end position="78"/>
    </location>
</feature>
<gene>
    <name evidence="3" type="ORF">KHA90_11565</name>
</gene>
<comment type="caution">
    <text evidence="3">The sequence shown here is derived from an EMBL/GenBank/DDBJ whole genome shotgun (WGS) entry which is preliminary data.</text>
</comment>
<evidence type="ECO:0000256" key="1">
    <source>
        <dbReference type="SAM" id="Phobius"/>
    </source>
</evidence>
<dbReference type="RefSeq" id="WP_213299578.1">
    <property type="nucleotide sequence ID" value="NZ_JAGYVZ010000010.1"/>
</dbReference>
<feature type="signal peptide" evidence="2">
    <location>
        <begin position="1"/>
        <end position="25"/>
    </location>
</feature>
<evidence type="ECO:0000256" key="2">
    <source>
        <dbReference type="SAM" id="SignalP"/>
    </source>
</evidence>
<feature type="transmembrane region" description="Helical" evidence="1">
    <location>
        <begin position="48"/>
        <end position="68"/>
    </location>
</feature>
<keyword evidence="1" id="KW-0472">Membrane</keyword>
<evidence type="ECO:0000313" key="4">
    <source>
        <dbReference type="Proteomes" id="UP000722625"/>
    </source>
</evidence>
<evidence type="ECO:0000313" key="3">
    <source>
        <dbReference type="EMBL" id="MBS7231663.1"/>
    </source>
</evidence>
<proteinExistence type="predicted"/>
<keyword evidence="1" id="KW-1133">Transmembrane helix</keyword>
<name>A0ABS5PBJ8_9FLAO</name>
<protein>
    <recommendedName>
        <fullName evidence="5">Signal peptidase</fullName>
    </recommendedName>
</protein>
<sequence>MKIKTVFFVLFLTLLNLSSIIAAPAAEPPVPMSVNNDPPPLNPPTSDINQNIMLLLVCALIFGIHTIYKYNLKRKASI</sequence>
<organism evidence="3 4">
    <name type="scientific">Flavobacterium psychroterrae</name>
    <dbReference type="NCBI Taxonomy" id="2133767"/>
    <lineage>
        <taxon>Bacteria</taxon>
        <taxon>Pseudomonadati</taxon>
        <taxon>Bacteroidota</taxon>
        <taxon>Flavobacteriia</taxon>
        <taxon>Flavobacteriales</taxon>
        <taxon>Flavobacteriaceae</taxon>
        <taxon>Flavobacterium</taxon>
    </lineage>
</organism>
<accession>A0ABS5PBJ8</accession>
<dbReference type="Proteomes" id="UP000722625">
    <property type="component" value="Unassembled WGS sequence"/>
</dbReference>
<keyword evidence="2" id="KW-0732">Signal</keyword>
<keyword evidence="1" id="KW-0812">Transmembrane</keyword>